<evidence type="ECO:0000313" key="2">
    <source>
        <dbReference type="Proteomes" id="UP000694843"/>
    </source>
</evidence>
<dbReference type="SUPFAM" id="SSF48726">
    <property type="entry name" value="Immunoglobulin"/>
    <property type="match status" value="1"/>
</dbReference>
<organism evidence="2 3">
    <name type="scientific">Hyalella azteca</name>
    <name type="common">Amphipod</name>
    <dbReference type="NCBI Taxonomy" id="294128"/>
    <lineage>
        <taxon>Eukaryota</taxon>
        <taxon>Metazoa</taxon>
        <taxon>Ecdysozoa</taxon>
        <taxon>Arthropoda</taxon>
        <taxon>Crustacea</taxon>
        <taxon>Multicrustacea</taxon>
        <taxon>Malacostraca</taxon>
        <taxon>Eumalacostraca</taxon>
        <taxon>Peracarida</taxon>
        <taxon>Amphipoda</taxon>
        <taxon>Senticaudata</taxon>
        <taxon>Talitrida</taxon>
        <taxon>Talitroidea</taxon>
        <taxon>Hyalellidae</taxon>
        <taxon>Hyalella</taxon>
    </lineage>
</organism>
<dbReference type="RefSeq" id="XP_018027867.2">
    <property type="nucleotide sequence ID" value="XM_018172378.2"/>
</dbReference>
<proteinExistence type="predicted"/>
<dbReference type="OrthoDB" id="10489782at2759"/>
<feature type="chain" id="PRO_5037180073" evidence="1">
    <location>
        <begin position="26"/>
        <end position="389"/>
    </location>
</feature>
<dbReference type="KEGG" id="hazt:108683096"/>
<evidence type="ECO:0000313" key="3">
    <source>
        <dbReference type="RefSeq" id="XP_018027867.2"/>
    </source>
</evidence>
<sequence>MANPAGAILASVASLILLFPSGGQSVSIVEVRLNGSDALYLPANDTALECRFILDQGEILEEVVWVLGGRMLKSSTPNVTAGEVTSDFYPIPAPSRESYGIYSCTVRTSAGTDTLKFELFVIDINLNEYDYHSISSNNCSYVFSYKSPFAYPRGSAFCGIRYFDATLGRERWLEAPDPVTPSSITEASALQRSSNFRSVKMSYSSDRREFDELVDSTGRIRFQLNEKLFIFPNDLNASLLCTFGFHSPRGNWYPQSRFSAYHWEELSGTDVCLEKVPKRYIADGVSLKFSSFTQDCAGKIYSSDRISNLTATLLCDKSHDSRTLVCRDNVWKLQAGEQLLAEYDVYIGNFNKSCPRDLLSTGPNGVCSSSVPSASLLGLALALQRFYVR</sequence>
<dbReference type="Proteomes" id="UP000694843">
    <property type="component" value="Unplaced"/>
</dbReference>
<dbReference type="AlphaFoldDB" id="A0A8B7PRL5"/>
<reference evidence="3" key="1">
    <citation type="submission" date="2025-08" db="UniProtKB">
        <authorList>
            <consortium name="RefSeq"/>
        </authorList>
    </citation>
    <scope>IDENTIFICATION</scope>
    <source>
        <tissue evidence="3">Whole organism</tissue>
    </source>
</reference>
<accession>A0A8B7PRL5</accession>
<feature type="signal peptide" evidence="1">
    <location>
        <begin position="1"/>
        <end position="25"/>
    </location>
</feature>
<dbReference type="GeneID" id="108683096"/>
<keyword evidence="1" id="KW-0732">Signal</keyword>
<gene>
    <name evidence="3" type="primary">LOC108683096</name>
</gene>
<protein>
    <submittedName>
        <fullName evidence="3">Uncharacterized protein LOC108683096</fullName>
    </submittedName>
</protein>
<keyword evidence="2" id="KW-1185">Reference proteome</keyword>
<name>A0A8B7PRL5_HYAAZ</name>
<evidence type="ECO:0000256" key="1">
    <source>
        <dbReference type="SAM" id="SignalP"/>
    </source>
</evidence>
<dbReference type="InterPro" id="IPR036179">
    <property type="entry name" value="Ig-like_dom_sf"/>
</dbReference>